<keyword evidence="4" id="KW-1003">Cell membrane</keyword>
<keyword evidence="5 8" id="KW-0812">Transmembrane</keyword>
<feature type="transmembrane region" description="Helical" evidence="9">
    <location>
        <begin position="250"/>
        <end position="270"/>
    </location>
</feature>
<comment type="subcellular location">
    <subcellularLocation>
        <location evidence="1 8">Cell membrane</location>
        <topology evidence="1 8">Multi-pass membrane protein</topology>
    </subcellularLocation>
</comment>
<evidence type="ECO:0000256" key="2">
    <source>
        <dbReference type="ARBA" id="ARBA00008034"/>
    </source>
</evidence>
<dbReference type="Gene3D" id="1.10.3470.10">
    <property type="entry name" value="ABC transporter involved in vitamin B12 uptake, BtuC"/>
    <property type="match status" value="1"/>
</dbReference>
<name>A0ABT5LAF3_9MOLU</name>
<feature type="transmembrane region" description="Helical" evidence="9">
    <location>
        <begin position="41"/>
        <end position="60"/>
    </location>
</feature>
<evidence type="ECO:0000256" key="8">
    <source>
        <dbReference type="RuleBase" id="RU003943"/>
    </source>
</evidence>
<comment type="similarity">
    <text evidence="2 8">Belongs to the ABC-3 integral membrane protein family.</text>
</comment>
<evidence type="ECO:0000313" key="11">
    <source>
        <dbReference type="Proteomes" id="UP001221763"/>
    </source>
</evidence>
<dbReference type="SUPFAM" id="SSF81345">
    <property type="entry name" value="ABC transporter involved in vitamin B12 uptake, BtuC"/>
    <property type="match status" value="1"/>
</dbReference>
<evidence type="ECO:0000256" key="7">
    <source>
        <dbReference type="ARBA" id="ARBA00023136"/>
    </source>
</evidence>
<evidence type="ECO:0000256" key="9">
    <source>
        <dbReference type="SAM" id="Phobius"/>
    </source>
</evidence>
<dbReference type="InterPro" id="IPR001626">
    <property type="entry name" value="ABC_TroCD"/>
</dbReference>
<evidence type="ECO:0000256" key="5">
    <source>
        <dbReference type="ARBA" id="ARBA00022692"/>
    </source>
</evidence>
<feature type="transmembrane region" description="Helical" evidence="9">
    <location>
        <begin position="226"/>
        <end position="244"/>
    </location>
</feature>
<evidence type="ECO:0000313" key="10">
    <source>
        <dbReference type="EMBL" id="MDC9032181.1"/>
    </source>
</evidence>
<dbReference type="InterPro" id="IPR037294">
    <property type="entry name" value="ABC_BtuC-like"/>
</dbReference>
<feature type="transmembrane region" description="Helical" evidence="9">
    <location>
        <begin position="98"/>
        <end position="120"/>
    </location>
</feature>
<feature type="transmembrane region" description="Helical" evidence="9">
    <location>
        <begin position="66"/>
        <end position="86"/>
    </location>
</feature>
<dbReference type="RefSeq" id="WP_273585384.1">
    <property type="nucleotide sequence ID" value="NZ_JANHJP010000007.1"/>
</dbReference>
<feature type="transmembrane region" description="Helical" evidence="9">
    <location>
        <begin position="170"/>
        <end position="193"/>
    </location>
</feature>
<keyword evidence="6 9" id="KW-1133">Transmembrane helix</keyword>
<evidence type="ECO:0000256" key="6">
    <source>
        <dbReference type="ARBA" id="ARBA00022989"/>
    </source>
</evidence>
<dbReference type="EMBL" id="JANHJP010000007">
    <property type="protein sequence ID" value="MDC9032181.1"/>
    <property type="molecule type" value="Genomic_DNA"/>
</dbReference>
<dbReference type="CDD" id="cd06550">
    <property type="entry name" value="TM_ABC_iron-siderophores_like"/>
    <property type="match status" value="1"/>
</dbReference>
<evidence type="ECO:0000256" key="3">
    <source>
        <dbReference type="ARBA" id="ARBA00022448"/>
    </source>
</evidence>
<dbReference type="Proteomes" id="UP001221763">
    <property type="component" value="Unassembled WGS sequence"/>
</dbReference>
<accession>A0ABT5LAF3</accession>
<keyword evidence="11" id="KW-1185">Reference proteome</keyword>
<dbReference type="PANTHER" id="PTHR30477:SF8">
    <property type="entry name" value="METAL TRANSPORT SYSTEM MEMBRANE PROTEIN CT_070-RELATED"/>
    <property type="match status" value="1"/>
</dbReference>
<proteinExistence type="inferred from homology"/>
<sequence length="369" mass="41989">MNIISKILESFEIDVFCILILCSLSLANLGIFLILKKVSMVIDAISHSVLLGIVIAYLIIGDLNSPFLIIGATLIGILTVYLIELIKNNSKISKDAAIGIVFTFFFSLAIIIISIYIRNIHIDNDAVFLGNIELTYIEQLYKIVPVLILNLCFVIIFYKELKIFIFDPSLSNILGFSSLIINYALMTLASLTAVISFDIVGSITTIVCMIGPAATSILLTKKLFHCWLLSLWLSFVSTSLGYYLGIYFDLPVSGLISLIILIILLLVLCLEPKKGILSQIIKNYFQKKSFMIIILLKHLDNHFIQNKTNYIKDVQNDLKWSSDRYQTCLRKAIQLKYIIQKNQELILTDYGRNYLYQKNKNFGWFLNKY</sequence>
<dbReference type="PANTHER" id="PTHR30477">
    <property type="entry name" value="ABC-TRANSPORTER METAL-BINDING PROTEIN"/>
    <property type="match status" value="1"/>
</dbReference>
<organism evidence="10 11">
    <name type="scientific">Columbia Basin potato purple top phytoplasma</name>
    <dbReference type="NCBI Taxonomy" id="307134"/>
    <lineage>
        <taxon>Bacteria</taxon>
        <taxon>Bacillati</taxon>
        <taxon>Mycoplasmatota</taxon>
        <taxon>Mollicutes</taxon>
        <taxon>Acholeplasmatales</taxon>
        <taxon>Acholeplasmataceae</taxon>
        <taxon>Candidatus Phytoplasma</taxon>
        <taxon>16SrVI (Clover proliferation group)</taxon>
    </lineage>
</organism>
<evidence type="ECO:0000256" key="4">
    <source>
        <dbReference type="ARBA" id="ARBA00022475"/>
    </source>
</evidence>
<feature type="transmembrane region" description="Helical" evidence="9">
    <location>
        <begin position="199"/>
        <end position="219"/>
    </location>
</feature>
<feature type="transmembrane region" description="Helical" evidence="9">
    <location>
        <begin position="140"/>
        <end position="158"/>
    </location>
</feature>
<evidence type="ECO:0000256" key="1">
    <source>
        <dbReference type="ARBA" id="ARBA00004651"/>
    </source>
</evidence>
<comment type="caution">
    <text evidence="10">The sequence shown here is derived from an EMBL/GenBank/DDBJ whole genome shotgun (WGS) entry which is preliminary data.</text>
</comment>
<keyword evidence="7 9" id="KW-0472">Membrane</keyword>
<gene>
    <name evidence="10" type="ORF">M8044_000403</name>
</gene>
<reference evidence="10 11" key="1">
    <citation type="journal article" date="2023" name="Plant">
        <title>Draft Genome Sequence Resource of CBPPT1, a 'Candidatus Phytoplasma trifolii'-Related Strain Associated with Potato Purple Top Disease in the Columbia Basin, U.S.A.</title>
        <authorList>
            <person name="Wei W."/>
            <person name="Shao J."/>
            <person name="Bottner-Parker K.D."/>
            <person name="Zhao Y."/>
        </authorList>
    </citation>
    <scope>NUCLEOTIDE SEQUENCE [LARGE SCALE GENOMIC DNA]</scope>
    <source>
        <strain evidence="10 11">CBPPT1</strain>
    </source>
</reference>
<keyword evidence="3 8" id="KW-0813">Transport</keyword>
<dbReference type="Pfam" id="PF00950">
    <property type="entry name" value="ABC-3"/>
    <property type="match status" value="1"/>
</dbReference>
<protein>
    <submittedName>
        <fullName evidence="10">Metal ABC transporter permease</fullName>
    </submittedName>
</protein>
<feature type="transmembrane region" description="Helical" evidence="9">
    <location>
        <begin position="13"/>
        <end position="34"/>
    </location>
</feature>